<dbReference type="Pfam" id="PF06737">
    <property type="entry name" value="Transglycosylas"/>
    <property type="match status" value="1"/>
</dbReference>
<feature type="region of interest" description="Disordered" evidence="3">
    <location>
        <begin position="317"/>
        <end position="336"/>
    </location>
</feature>
<dbReference type="PANTHER" id="PTHR34700:SF4">
    <property type="entry name" value="PHAGE-LIKE ELEMENT PBSX PROTEIN XKDP"/>
    <property type="match status" value="1"/>
</dbReference>
<accession>A0ABW2JVU0</accession>
<dbReference type="SUPFAM" id="SSF53955">
    <property type="entry name" value="Lysozyme-like"/>
    <property type="match status" value="1"/>
</dbReference>
<evidence type="ECO:0000313" key="6">
    <source>
        <dbReference type="Proteomes" id="UP001596523"/>
    </source>
</evidence>
<gene>
    <name evidence="5" type="ORF">ACFQVC_37515</name>
</gene>
<reference evidence="6" key="1">
    <citation type="journal article" date="2019" name="Int. J. Syst. Evol. Microbiol.">
        <title>The Global Catalogue of Microorganisms (GCM) 10K type strain sequencing project: providing services to taxonomists for standard genome sequencing and annotation.</title>
        <authorList>
            <consortium name="The Broad Institute Genomics Platform"/>
            <consortium name="The Broad Institute Genome Sequencing Center for Infectious Disease"/>
            <person name="Wu L."/>
            <person name="Ma J."/>
        </authorList>
    </citation>
    <scope>NUCLEOTIDE SEQUENCE [LARGE SCALE GENOMIC DNA]</scope>
    <source>
        <strain evidence="6">SYNS20</strain>
    </source>
</reference>
<dbReference type="Gene3D" id="1.10.530.10">
    <property type="match status" value="1"/>
</dbReference>
<feature type="compositionally biased region" description="Basic and acidic residues" evidence="3">
    <location>
        <begin position="227"/>
        <end position="264"/>
    </location>
</feature>
<proteinExistence type="inferred from homology"/>
<dbReference type="CDD" id="cd13925">
    <property type="entry name" value="RPF"/>
    <property type="match status" value="1"/>
</dbReference>
<dbReference type="Proteomes" id="UP001596523">
    <property type="component" value="Unassembled WGS sequence"/>
</dbReference>
<comment type="caution">
    <text evidence="5">The sequence shown here is derived from an EMBL/GenBank/DDBJ whole genome shotgun (WGS) entry which is preliminary data.</text>
</comment>
<evidence type="ECO:0000313" key="5">
    <source>
        <dbReference type="EMBL" id="MFC7309902.1"/>
    </source>
</evidence>
<comment type="similarity">
    <text evidence="1">Belongs to the transglycosylase family. Rpf subfamily.</text>
</comment>
<evidence type="ECO:0000256" key="3">
    <source>
        <dbReference type="SAM" id="MobiDB-lite"/>
    </source>
</evidence>
<dbReference type="PRINTS" id="PR01217">
    <property type="entry name" value="PRICHEXTENSN"/>
</dbReference>
<dbReference type="InterPro" id="IPR010618">
    <property type="entry name" value="RPF"/>
</dbReference>
<feature type="compositionally biased region" description="Basic and acidic residues" evidence="3">
    <location>
        <begin position="273"/>
        <end position="282"/>
    </location>
</feature>
<dbReference type="EMBL" id="JBHTCF010000026">
    <property type="protein sequence ID" value="MFC7309902.1"/>
    <property type="molecule type" value="Genomic_DNA"/>
</dbReference>
<dbReference type="Pfam" id="PF01476">
    <property type="entry name" value="LysM"/>
    <property type="match status" value="1"/>
</dbReference>
<keyword evidence="6" id="KW-1185">Reference proteome</keyword>
<dbReference type="InterPro" id="IPR052196">
    <property type="entry name" value="Bact_Kbp"/>
</dbReference>
<dbReference type="PROSITE" id="PS51782">
    <property type="entry name" value="LYSM"/>
    <property type="match status" value="1"/>
</dbReference>
<feature type="compositionally biased region" description="Basic and acidic residues" evidence="3">
    <location>
        <begin position="176"/>
        <end position="189"/>
    </location>
</feature>
<dbReference type="Gene3D" id="3.10.350.10">
    <property type="entry name" value="LysM domain"/>
    <property type="match status" value="1"/>
</dbReference>
<dbReference type="CDD" id="cd00118">
    <property type="entry name" value="LysM"/>
    <property type="match status" value="1"/>
</dbReference>
<evidence type="ECO:0000256" key="2">
    <source>
        <dbReference type="ARBA" id="ARBA00022801"/>
    </source>
</evidence>
<dbReference type="InterPro" id="IPR018392">
    <property type="entry name" value="LysM"/>
</dbReference>
<feature type="region of interest" description="Disordered" evidence="3">
    <location>
        <begin position="125"/>
        <end position="293"/>
    </location>
</feature>
<dbReference type="RefSeq" id="WP_381839404.1">
    <property type="nucleotide sequence ID" value="NZ_JBHTCF010000026.1"/>
</dbReference>
<feature type="domain" description="LysM" evidence="4">
    <location>
        <begin position="284"/>
        <end position="333"/>
    </location>
</feature>
<keyword evidence="2" id="KW-0378">Hydrolase</keyword>
<protein>
    <submittedName>
        <fullName evidence="5">Transglycosylase family protein</fullName>
    </submittedName>
</protein>
<feature type="compositionally biased region" description="Low complexity" evidence="3">
    <location>
        <begin position="195"/>
        <end position="222"/>
    </location>
</feature>
<sequence>MLSGNGRHRRPRQAPALVVAAGVTGSAIAIPLLGAGSASAADAATWDRLAECESGGVWSADMGNGYYGGLQFTQATWEEFGGLEYAPSADLASRAQQIAVAEQVLAEQGPGAWPTCAPVAGLATEAPAEPTPTPTPTDPGSEKPAPEKPAPGETETGPSEPDGTQSPQPESPSGERPSDERPADEHPTDEPPTDAPSADDPSDGAPSSGAPTEQPTTPPSTDTPDESGDKSHDEGAGKPDNSHQDGKGRHRGDRAPEGPDEGRDGNSSGRHASRGDDSRDGGEGGYEVRPGDSLSAIAASRGVDGGWPALYAANEKTVGGDPDLILPGQHLDLTGK</sequence>
<dbReference type="PANTHER" id="PTHR34700">
    <property type="entry name" value="POTASSIUM BINDING PROTEIN KBP"/>
    <property type="match status" value="1"/>
</dbReference>
<name>A0ABW2JVU0_9ACTN</name>
<dbReference type="SMART" id="SM00257">
    <property type="entry name" value="LysM"/>
    <property type="match status" value="1"/>
</dbReference>
<evidence type="ECO:0000256" key="1">
    <source>
        <dbReference type="ARBA" id="ARBA00010830"/>
    </source>
</evidence>
<organism evidence="5 6">
    <name type="scientific">Streptomyces monticola</name>
    <dbReference type="NCBI Taxonomy" id="2666263"/>
    <lineage>
        <taxon>Bacteria</taxon>
        <taxon>Bacillati</taxon>
        <taxon>Actinomycetota</taxon>
        <taxon>Actinomycetes</taxon>
        <taxon>Kitasatosporales</taxon>
        <taxon>Streptomycetaceae</taxon>
        <taxon>Streptomyces</taxon>
    </lineage>
</organism>
<dbReference type="InterPro" id="IPR023346">
    <property type="entry name" value="Lysozyme-like_dom_sf"/>
</dbReference>
<evidence type="ECO:0000259" key="4">
    <source>
        <dbReference type="PROSITE" id="PS51782"/>
    </source>
</evidence>
<dbReference type="InterPro" id="IPR036779">
    <property type="entry name" value="LysM_dom_sf"/>
</dbReference>